<dbReference type="Proteomes" id="UP000008514">
    <property type="component" value="Chromosome"/>
</dbReference>
<reference evidence="2" key="2">
    <citation type="submission" date="2012-09" db="EMBL/GenBank/DDBJ databases">
        <title>The complete sequence of Psychroflexus torquis an extreme psychrophile from sea-ice that is stimulated by light.</title>
        <authorList>
            <person name="Feng S."/>
            <person name="Powell S.M."/>
            <person name="Bowman J.P."/>
        </authorList>
    </citation>
    <scope>NUCLEOTIDE SEQUENCE [LARGE SCALE GENOMIC DNA]</scope>
    <source>
        <strain evidence="2">ATCC 700755</strain>
    </source>
</reference>
<dbReference type="eggNOG" id="COG4538">
    <property type="taxonomic scope" value="Bacteria"/>
</dbReference>
<evidence type="ECO:0000313" key="2">
    <source>
        <dbReference type="EMBL" id="AFU67356.1"/>
    </source>
</evidence>
<evidence type="ECO:0000313" key="3">
    <source>
        <dbReference type="Proteomes" id="UP000008514"/>
    </source>
</evidence>
<gene>
    <name evidence="2" type="ordered locus">P700755_000318</name>
</gene>
<sequence length="131" mass="15048">MKSIIISLSILISFQCFSQTPREVVQLQLDAYNKGDIEAFLEVFAEDAEAYNYGDTEPFIKGKANFKTTYRKLFQSSPNLHSLVTSRQALGQTVIDYEYITGRSNSEKPVLIIAIYKIENHKIIRCDFIRE</sequence>
<dbReference type="RefSeq" id="WP_015022975.1">
    <property type="nucleotide sequence ID" value="NC_018721.1"/>
</dbReference>
<proteinExistence type="predicted"/>
<dbReference type="OrthoDB" id="9797498at2"/>
<evidence type="ECO:0000259" key="1">
    <source>
        <dbReference type="Pfam" id="PF12680"/>
    </source>
</evidence>
<protein>
    <recommendedName>
        <fullName evidence="1">SnoaL-like domain-containing protein</fullName>
    </recommendedName>
</protein>
<dbReference type="KEGG" id="ptq:P700755_000318"/>
<organism evidence="2 3">
    <name type="scientific">Psychroflexus torquis (strain ATCC 700755 / CIP 106069 / ACAM 623)</name>
    <dbReference type="NCBI Taxonomy" id="313595"/>
    <lineage>
        <taxon>Bacteria</taxon>
        <taxon>Pseudomonadati</taxon>
        <taxon>Bacteroidota</taxon>
        <taxon>Flavobacteriia</taxon>
        <taxon>Flavobacteriales</taxon>
        <taxon>Flavobacteriaceae</taxon>
        <taxon>Psychroflexus</taxon>
    </lineage>
</organism>
<dbReference type="Gene3D" id="3.10.450.50">
    <property type="match status" value="1"/>
</dbReference>
<name>K4IE22_PSYTT</name>
<dbReference type="AlphaFoldDB" id="K4IE22"/>
<keyword evidence="3" id="KW-1185">Reference proteome</keyword>
<dbReference type="SUPFAM" id="SSF54427">
    <property type="entry name" value="NTF2-like"/>
    <property type="match status" value="1"/>
</dbReference>
<accession>K4IE22</accession>
<dbReference type="EMBL" id="CP003879">
    <property type="protein sequence ID" value="AFU67356.1"/>
    <property type="molecule type" value="Genomic_DNA"/>
</dbReference>
<dbReference type="HOGENOM" id="CLU_135625_2_0_10"/>
<dbReference type="STRING" id="313595.P700755_000318"/>
<feature type="domain" description="SnoaL-like" evidence="1">
    <location>
        <begin position="28"/>
        <end position="125"/>
    </location>
</feature>
<reference evidence="2" key="1">
    <citation type="submission" date="2006-03" db="EMBL/GenBank/DDBJ databases">
        <authorList>
            <person name="Bowman J."/>
            <person name="Ferriera S."/>
            <person name="Johnson J."/>
            <person name="Kravitz S."/>
            <person name="Halpern A."/>
            <person name="Remington K."/>
            <person name="Beeson K."/>
            <person name="Tran B."/>
            <person name="Rogers Y.-H."/>
            <person name="Friedman R."/>
            <person name="Venter J.C."/>
        </authorList>
    </citation>
    <scope>NUCLEOTIDE SEQUENCE [LARGE SCALE GENOMIC DNA]</scope>
    <source>
        <strain evidence="2">ATCC 700755</strain>
    </source>
</reference>
<dbReference type="Pfam" id="PF12680">
    <property type="entry name" value="SnoaL_2"/>
    <property type="match status" value="1"/>
</dbReference>
<dbReference type="InterPro" id="IPR032710">
    <property type="entry name" value="NTF2-like_dom_sf"/>
</dbReference>
<dbReference type="InterPro" id="IPR037401">
    <property type="entry name" value="SnoaL-like"/>
</dbReference>